<dbReference type="GO" id="GO:0016491">
    <property type="term" value="F:oxidoreductase activity"/>
    <property type="evidence" value="ECO:0007669"/>
    <property type="project" value="UniProtKB-KW"/>
</dbReference>
<dbReference type="SUPFAM" id="SSF55103">
    <property type="entry name" value="FAD-linked oxidases, C-terminal domain"/>
    <property type="match status" value="1"/>
</dbReference>
<evidence type="ECO:0000259" key="5">
    <source>
        <dbReference type="PROSITE" id="PS51387"/>
    </source>
</evidence>
<evidence type="ECO:0000313" key="6">
    <source>
        <dbReference type="EMBL" id="MBB5432175.1"/>
    </source>
</evidence>
<evidence type="ECO:0000256" key="2">
    <source>
        <dbReference type="ARBA" id="ARBA00022630"/>
    </source>
</evidence>
<dbReference type="EMBL" id="JACHDB010000001">
    <property type="protein sequence ID" value="MBB5432175.1"/>
    <property type="molecule type" value="Genomic_DNA"/>
</dbReference>
<proteinExistence type="predicted"/>
<keyword evidence="3" id="KW-0274">FAD</keyword>
<accession>A0A7W8VDL7</accession>
<dbReference type="GO" id="GO:0071949">
    <property type="term" value="F:FAD binding"/>
    <property type="evidence" value="ECO:0007669"/>
    <property type="project" value="InterPro"/>
</dbReference>
<keyword evidence="4" id="KW-0560">Oxidoreductase</keyword>
<organism evidence="6 7">
    <name type="scientific">Nocardiopsis composta</name>
    <dbReference type="NCBI Taxonomy" id="157465"/>
    <lineage>
        <taxon>Bacteria</taxon>
        <taxon>Bacillati</taxon>
        <taxon>Actinomycetota</taxon>
        <taxon>Actinomycetes</taxon>
        <taxon>Streptosporangiales</taxon>
        <taxon>Nocardiopsidaceae</taxon>
        <taxon>Nocardiopsis</taxon>
    </lineage>
</organism>
<evidence type="ECO:0000313" key="7">
    <source>
        <dbReference type="Proteomes" id="UP000572635"/>
    </source>
</evidence>
<dbReference type="InterPro" id="IPR016164">
    <property type="entry name" value="FAD-linked_Oxase-like_C"/>
</dbReference>
<sequence length="428" mass="41783">MAPVGDTAAQAATADGAAAELGAGGGDVRDGTGRDAVGGTVPRWVVTPPDAGACAAAIAAAARLGLAVVPRGAGTKIDWGAPPHRCDVLLDTSALDAVEHAAGDLIATAGAGTPLARLASELAGAGQRLPVDEVVPGSTVGGAVAAGLSGPGRLLHGRLRDLIIGMEFVRADGVTARSGGRVVKNVAGYDLAKLHTGALGTLGVVTSVTFRLRPVPAAVRVVSATAPDPAGARARAAAVAASPVVPAAIELDAPVGGPLRLHVLLEGSAEGIDARAERTAGLLRADNVADALPPGWGALPGAPGDTLLKAALPPARLAEVLGVLAEGARDAGLPLPVRGSAGSGVLFAAVPAGAGAEAAAALIGALRSALPRATGGHGSLTVPHAAPALHRHGVDPWGEVPGLPLMRAVKDAFDPHRVLSPGRFAGGI</sequence>
<evidence type="ECO:0000256" key="1">
    <source>
        <dbReference type="ARBA" id="ARBA00001974"/>
    </source>
</evidence>
<dbReference type="InterPro" id="IPR036318">
    <property type="entry name" value="FAD-bd_PCMH-like_sf"/>
</dbReference>
<protein>
    <submittedName>
        <fullName evidence="6">Glycolate oxidase FAD binding subunit</fullName>
    </submittedName>
</protein>
<dbReference type="InterPro" id="IPR006094">
    <property type="entry name" value="Oxid_FAD_bind_N"/>
</dbReference>
<feature type="domain" description="FAD-binding PCMH-type" evidence="5">
    <location>
        <begin position="37"/>
        <end position="215"/>
    </location>
</feature>
<gene>
    <name evidence="6" type="ORF">HDA36_002259</name>
</gene>
<dbReference type="PANTHER" id="PTHR11748">
    <property type="entry name" value="D-LACTATE DEHYDROGENASE"/>
    <property type="match status" value="1"/>
</dbReference>
<comment type="cofactor">
    <cofactor evidence="1">
        <name>FAD</name>
        <dbReference type="ChEBI" id="CHEBI:57692"/>
    </cofactor>
</comment>
<reference evidence="6 7" key="1">
    <citation type="submission" date="2020-08" db="EMBL/GenBank/DDBJ databases">
        <title>Sequencing the genomes of 1000 actinobacteria strains.</title>
        <authorList>
            <person name="Klenk H.-P."/>
        </authorList>
    </citation>
    <scope>NUCLEOTIDE SEQUENCE [LARGE SCALE GENOMIC DNA]</scope>
    <source>
        <strain evidence="6 7">DSM 44551</strain>
    </source>
</reference>
<dbReference type="Gene3D" id="3.30.465.10">
    <property type="match status" value="1"/>
</dbReference>
<name>A0A7W8VDL7_9ACTN</name>
<dbReference type="PROSITE" id="PS51387">
    <property type="entry name" value="FAD_PCMH"/>
    <property type="match status" value="1"/>
</dbReference>
<evidence type="ECO:0000256" key="4">
    <source>
        <dbReference type="ARBA" id="ARBA00023002"/>
    </source>
</evidence>
<dbReference type="PANTHER" id="PTHR11748:SF103">
    <property type="entry name" value="GLYCOLATE OXIDASE SUBUNIT GLCE"/>
    <property type="match status" value="1"/>
</dbReference>
<dbReference type="InterPro" id="IPR004113">
    <property type="entry name" value="FAD-bd_oxidored_4_C"/>
</dbReference>
<dbReference type="AlphaFoldDB" id="A0A7W8VDL7"/>
<keyword evidence="2" id="KW-0285">Flavoprotein</keyword>
<dbReference type="RefSeq" id="WP_246528223.1">
    <property type="nucleotide sequence ID" value="NZ_JACHDB010000001.1"/>
</dbReference>
<dbReference type="Pfam" id="PF01565">
    <property type="entry name" value="FAD_binding_4"/>
    <property type="match status" value="1"/>
</dbReference>
<dbReference type="InterPro" id="IPR016166">
    <property type="entry name" value="FAD-bd_PCMH"/>
</dbReference>
<comment type="caution">
    <text evidence="6">The sequence shown here is derived from an EMBL/GenBank/DDBJ whole genome shotgun (WGS) entry which is preliminary data.</text>
</comment>
<evidence type="ECO:0000256" key="3">
    <source>
        <dbReference type="ARBA" id="ARBA00022827"/>
    </source>
</evidence>
<dbReference type="SUPFAM" id="SSF56176">
    <property type="entry name" value="FAD-binding/transporter-associated domain-like"/>
    <property type="match status" value="1"/>
</dbReference>
<dbReference type="InterPro" id="IPR016169">
    <property type="entry name" value="FAD-bd_PCMH_sub2"/>
</dbReference>
<dbReference type="Pfam" id="PF02913">
    <property type="entry name" value="FAD-oxidase_C"/>
    <property type="match status" value="1"/>
</dbReference>
<keyword evidence="7" id="KW-1185">Reference proteome</keyword>
<dbReference type="Proteomes" id="UP000572635">
    <property type="component" value="Unassembled WGS sequence"/>
</dbReference>